<organism evidence="1 2">
    <name type="scientific">Paraburkholderia tropica</name>
    <dbReference type="NCBI Taxonomy" id="92647"/>
    <lineage>
        <taxon>Bacteria</taxon>
        <taxon>Pseudomonadati</taxon>
        <taxon>Pseudomonadota</taxon>
        <taxon>Betaproteobacteria</taxon>
        <taxon>Burkholderiales</taxon>
        <taxon>Burkholderiaceae</taxon>
        <taxon>Paraburkholderia</taxon>
    </lineage>
</organism>
<sequence>MVNNRIWIIGVNRRTFYGHDLGCPDCPINSARVRFRCQLLKRAIVNISKALQCFACRRVIALFVTSDRDDLEAHQFGRVTGFVLPVLAPRAQEVRAARDGVGDFVGDRRKEFARKECVPVLTSGAAPSGGWPGGGKIAWWLVGCLLRERRVVEQCFQSLPALRLTACTSMLRNCGYCRGWRAFRCSLADVDERALVYAGPG</sequence>
<accession>A0AAQ1GJI1</accession>
<proteinExistence type="predicted"/>
<protein>
    <submittedName>
        <fullName evidence="1">Uncharacterized protein</fullName>
    </submittedName>
</protein>
<evidence type="ECO:0000313" key="2">
    <source>
        <dbReference type="Proteomes" id="UP000183529"/>
    </source>
</evidence>
<comment type="caution">
    <text evidence="1">The sequence shown here is derived from an EMBL/GenBank/DDBJ whole genome shotgun (WGS) entry which is preliminary data.</text>
</comment>
<gene>
    <name evidence="1" type="ORF">SAMN05216550_11426</name>
</gene>
<name>A0AAQ1GJI1_9BURK</name>
<dbReference type="EMBL" id="FNZM01000014">
    <property type="protein sequence ID" value="SEK04220.1"/>
    <property type="molecule type" value="Genomic_DNA"/>
</dbReference>
<dbReference type="Proteomes" id="UP000183529">
    <property type="component" value="Unassembled WGS sequence"/>
</dbReference>
<evidence type="ECO:0000313" key="1">
    <source>
        <dbReference type="EMBL" id="SEK04220.1"/>
    </source>
</evidence>
<dbReference type="AlphaFoldDB" id="A0AAQ1GJI1"/>
<reference evidence="1 2" key="1">
    <citation type="submission" date="2016-10" db="EMBL/GenBank/DDBJ databases">
        <authorList>
            <person name="Varghese N."/>
            <person name="Submissions S."/>
        </authorList>
    </citation>
    <scope>NUCLEOTIDE SEQUENCE [LARGE SCALE GENOMIC DNA]</scope>
    <source>
        <strain evidence="1 2">LMG 22274</strain>
    </source>
</reference>